<name>A0A9J5WYN1_SOLCO</name>
<gene>
    <name evidence="2" type="ORF">H5410_050683</name>
</gene>
<sequence>MPQTTTGHGDRAKQITDPESEPKIDKEMLEETKEASNEDLTEMEAIMIDVVVQVSLAPVAGSSKAGPSRGRSGH</sequence>
<dbReference type="OrthoDB" id="1327567at2759"/>
<evidence type="ECO:0000313" key="2">
    <source>
        <dbReference type="EMBL" id="KAG5580056.1"/>
    </source>
</evidence>
<protein>
    <submittedName>
        <fullName evidence="2">Uncharacterized protein</fullName>
    </submittedName>
</protein>
<comment type="caution">
    <text evidence="2">The sequence shown here is derived from an EMBL/GenBank/DDBJ whole genome shotgun (WGS) entry which is preliminary data.</text>
</comment>
<accession>A0A9J5WYN1</accession>
<feature type="region of interest" description="Disordered" evidence="1">
    <location>
        <begin position="1"/>
        <end position="38"/>
    </location>
</feature>
<feature type="compositionally biased region" description="Basic and acidic residues" evidence="1">
    <location>
        <begin position="8"/>
        <end position="36"/>
    </location>
</feature>
<dbReference type="EMBL" id="JACXVP010000010">
    <property type="protein sequence ID" value="KAG5580056.1"/>
    <property type="molecule type" value="Genomic_DNA"/>
</dbReference>
<keyword evidence="3" id="KW-1185">Reference proteome</keyword>
<proteinExistence type="predicted"/>
<dbReference type="Proteomes" id="UP000824120">
    <property type="component" value="Chromosome 10"/>
</dbReference>
<dbReference type="AlphaFoldDB" id="A0A9J5WYN1"/>
<evidence type="ECO:0000313" key="3">
    <source>
        <dbReference type="Proteomes" id="UP000824120"/>
    </source>
</evidence>
<reference evidence="2 3" key="1">
    <citation type="submission" date="2020-09" db="EMBL/GenBank/DDBJ databases">
        <title>De no assembly of potato wild relative species, Solanum commersonii.</title>
        <authorList>
            <person name="Cho K."/>
        </authorList>
    </citation>
    <scope>NUCLEOTIDE SEQUENCE [LARGE SCALE GENOMIC DNA]</scope>
    <source>
        <strain evidence="2">LZ3.2</strain>
        <tissue evidence="2">Leaf</tissue>
    </source>
</reference>
<evidence type="ECO:0000256" key="1">
    <source>
        <dbReference type="SAM" id="MobiDB-lite"/>
    </source>
</evidence>
<organism evidence="2 3">
    <name type="scientific">Solanum commersonii</name>
    <name type="common">Commerson's wild potato</name>
    <name type="synonym">Commerson's nightshade</name>
    <dbReference type="NCBI Taxonomy" id="4109"/>
    <lineage>
        <taxon>Eukaryota</taxon>
        <taxon>Viridiplantae</taxon>
        <taxon>Streptophyta</taxon>
        <taxon>Embryophyta</taxon>
        <taxon>Tracheophyta</taxon>
        <taxon>Spermatophyta</taxon>
        <taxon>Magnoliopsida</taxon>
        <taxon>eudicotyledons</taxon>
        <taxon>Gunneridae</taxon>
        <taxon>Pentapetalae</taxon>
        <taxon>asterids</taxon>
        <taxon>lamiids</taxon>
        <taxon>Solanales</taxon>
        <taxon>Solanaceae</taxon>
        <taxon>Solanoideae</taxon>
        <taxon>Solaneae</taxon>
        <taxon>Solanum</taxon>
    </lineage>
</organism>